<dbReference type="EnsemblPlants" id="EMT17540">
    <property type="protein sequence ID" value="EMT17540"/>
    <property type="gene ID" value="F775_05636"/>
</dbReference>
<reference evidence="2" key="1">
    <citation type="submission" date="2015-06" db="UniProtKB">
        <authorList>
            <consortium name="EnsemblPlants"/>
        </authorList>
    </citation>
    <scope>IDENTIFICATION</scope>
</reference>
<evidence type="ECO:0000256" key="1">
    <source>
        <dbReference type="SAM" id="MobiDB-lite"/>
    </source>
</evidence>
<feature type="compositionally biased region" description="Basic and acidic residues" evidence="1">
    <location>
        <begin position="32"/>
        <end position="41"/>
    </location>
</feature>
<protein>
    <submittedName>
        <fullName evidence="2">Uncharacterized protein</fullName>
    </submittedName>
</protein>
<evidence type="ECO:0000313" key="2">
    <source>
        <dbReference type="EnsemblPlants" id="EMT17540"/>
    </source>
</evidence>
<feature type="region of interest" description="Disordered" evidence="1">
    <location>
        <begin position="32"/>
        <end position="55"/>
    </location>
</feature>
<name>R7WCV5_AEGTA</name>
<organism evidence="2">
    <name type="scientific">Aegilops tauschii</name>
    <name type="common">Tausch's goatgrass</name>
    <name type="synonym">Aegilops squarrosa</name>
    <dbReference type="NCBI Taxonomy" id="37682"/>
    <lineage>
        <taxon>Eukaryota</taxon>
        <taxon>Viridiplantae</taxon>
        <taxon>Streptophyta</taxon>
        <taxon>Embryophyta</taxon>
        <taxon>Tracheophyta</taxon>
        <taxon>Spermatophyta</taxon>
        <taxon>Magnoliopsida</taxon>
        <taxon>Liliopsida</taxon>
        <taxon>Poales</taxon>
        <taxon>Poaceae</taxon>
        <taxon>BOP clade</taxon>
        <taxon>Pooideae</taxon>
        <taxon>Triticodae</taxon>
        <taxon>Triticeae</taxon>
        <taxon>Triticinae</taxon>
        <taxon>Aegilops</taxon>
    </lineage>
</organism>
<accession>R7WCV5</accession>
<dbReference type="AlphaFoldDB" id="R7WCV5"/>
<sequence>MPHPLSLAPTTQQPIQLHRVCRTRCSDEIHARQYDGRRDKSLPTAAGTGDSTRRGAGLGVGAGGVSFLRTIPLSAAGVGAMAQILVVPPATMGHVQSSPAAELDLSVEGNLSVPVAAVGARSASSNCGDMCIGGYRPTNSCNTAAARSSGSAAHMGGSELYLLVKPKIYLLFCFTSDIHEQAVTKKVNNLDLGGEGELGKAMGPESIFKSRLCMSFLAGESCAFGGRCSFRPCQS</sequence>
<proteinExistence type="predicted"/>